<sequence>MAYVLGFFAADGSMLKNNRGAHFIEFHITDRELLYAIRVALGSNHKIAVRDRHNEKWKIGYRLQIGSKEIYSDLKRLGFSQAKSKTLHFPAVPKKHIRHFVRGYFDGDGNVYFKQHWAKDRNKMRWHFTSRFTCGSHPFLISLLALLRKNGVEGGFILKKERGYELVFSHRDSLALYALMYNNVSGSLFLKRKHNIFQKAIATLYPKPQMRP</sequence>
<dbReference type="Pfam" id="PF14528">
    <property type="entry name" value="LAGLIDADG_3"/>
    <property type="match status" value="1"/>
</dbReference>
<protein>
    <recommendedName>
        <fullName evidence="1">DOD-type homing endonuclease domain-containing protein</fullName>
    </recommendedName>
</protein>
<feature type="domain" description="DOD-type homing endonuclease" evidence="1">
    <location>
        <begin position="4"/>
        <end position="152"/>
    </location>
</feature>
<dbReference type="PROSITE" id="PS50819">
    <property type="entry name" value="INTEIN_ENDONUCLEASE"/>
    <property type="match status" value="1"/>
</dbReference>
<name>A0A1F6ECR3_9BACT</name>
<dbReference type="InterPro" id="IPR004860">
    <property type="entry name" value="LAGLIDADG_dom"/>
</dbReference>
<dbReference type="AlphaFoldDB" id="A0A1F6ECR3"/>
<organism evidence="2 3">
    <name type="scientific">Candidatus Kaiserbacteria bacterium RIFCSPLOWO2_01_FULL_51_21</name>
    <dbReference type="NCBI Taxonomy" id="1798508"/>
    <lineage>
        <taxon>Bacteria</taxon>
        <taxon>Candidatus Kaiseribacteriota</taxon>
    </lineage>
</organism>
<dbReference type="InterPro" id="IPR004042">
    <property type="entry name" value="Intein_endonuc_central"/>
</dbReference>
<dbReference type="Gene3D" id="3.10.28.10">
    <property type="entry name" value="Homing endonucleases"/>
    <property type="match status" value="1"/>
</dbReference>
<dbReference type="EMBL" id="MFLV01000022">
    <property type="protein sequence ID" value="OGG71465.1"/>
    <property type="molecule type" value="Genomic_DNA"/>
</dbReference>
<reference evidence="2 3" key="1">
    <citation type="journal article" date="2016" name="Nat. Commun.">
        <title>Thousands of microbial genomes shed light on interconnected biogeochemical processes in an aquifer system.</title>
        <authorList>
            <person name="Anantharaman K."/>
            <person name="Brown C.T."/>
            <person name="Hug L.A."/>
            <person name="Sharon I."/>
            <person name="Castelle C.J."/>
            <person name="Probst A.J."/>
            <person name="Thomas B.C."/>
            <person name="Singh A."/>
            <person name="Wilkins M.J."/>
            <person name="Karaoz U."/>
            <person name="Brodie E.L."/>
            <person name="Williams K.H."/>
            <person name="Hubbard S.S."/>
            <person name="Banfield J.F."/>
        </authorList>
    </citation>
    <scope>NUCLEOTIDE SEQUENCE [LARGE SCALE GENOMIC DNA]</scope>
</reference>
<dbReference type="SUPFAM" id="SSF55608">
    <property type="entry name" value="Homing endonucleases"/>
    <property type="match status" value="2"/>
</dbReference>
<evidence type="ECO:0000313" key="2">
    <source>
        <dbReference type="EMBL" id="OGG71465.1"/>
    </source>
</evidence>
<dbReference type="InterPro" id="IPR027434">
    <property type="entry name" value="Homing_endonucl"/>
</dbReference>
<dbReference type="STRING" id="1798508.A3A35_03420"/>
<evidence type="ECO:0000259" key="1">
    <source>
        <dbReference type="PROSITE" id="PS50819"/>
    </source>
</evidence>
<dbReference type="GO" id="GO:0004519">
    <property type="term" value="F:endonuclease activity"/>
    <property type="evidence" value="ECO:0007669"/>
    <property type="project" value="InterPro"/>
</dbReference>
<gene>
    <name evidence="2" type="ORF">A3A35_03420</name>
</gene>
<accession>A0A1F6ECR3</accession>
<proteinExistence type="predicted"/>
<comment type="caution">
    <text evidence="2">The sequence shown here is derived from an EMBL/GenBank/DDBJ whole genome shotgun (WGS) entry which is preliminary data.</text>
</comment>
<dbReference type="Proteomes" id="UP000179115">
    <property type="component" value="Unassembled WGS sequence"/>
</dbReference>
<evidence type="ECO:0000313" key="3">
    <source>
        <dbReference type="Proteomes" id="UP000179115"/>
    </source>
</evidence>